<accession>A0A381WUD7</accession>
<evidence type="ECO:0000313" key="1">
    <source>
        <dbReference type="EMBL" id="SVA55972.1"/>
    </source>
</evidence>
<reference evidence="1" key="1">
    <citation type="submission" date="2018-05" db="EMBL/GenBank/DDBJ databases">
        <authorList>
            <person name="Lanie J.A."/>
            <person name="Ng W.-L."/>
            <person name="Kazmierczak K.M."/>
            <person name="Andrzejewski T.M."/>
            <person name="Davidsen T.M."/>
            <person name="Wayne K.J."/>
            <person name="Tettelin H."/>
            <person name="Glass J.I."/>
            <person name="Rusch D."/>
            <person name="Podicherti R."/>
            <person name="Tsui H.-C.T."/>
            <person name="Winkler M.E."/>
        </authorList>
    </citation>
    <scope>NUCLEOTIDE SEQUENCE</scope>
</reference>
<organism evidence="1">
    <name type="scientific">marine metagenome</name>
    <dbReference type="NCBI Taxonomy" id="408172"/>
    <lineage>
        <taxon>unclassified sequences</taxon>
        <taxon>metagenomes</taxon>
        <taxon>ecological metagenomes</taxon>
    </lineage>
</organism>
<feature type="non-terminal residue" evidence="1">
    <location>
        <position position="1"/>
    </location>
</feature>
<sequence>VIVVAVSHEDNGDVAQLVRARAS</sequence>
<dbReference type="AlphaFoldDB" id="A0A381WUD7"/>
<proteinExistence type="predicted"/>
<dbReference type="EMBL" id="UINC01012874">
    <property type="protein sequence ID" value="SVA55972.1"/>
    <property type="molecule type" value="Genomic_DNA"/>
</dbReference>
<gene>
    <name evidence="1" type="ORF">METZ01_LOCUS108826</name>
</gene>
<protein>
    <submittedName>
        <fullName evidence="1">Uncharacterized protein</fullName>
    </submittedName>
</protein>
<name>A0A381WUD7_9ZZZZ</name>